<dbReference type="Proteomes" id="UP000288216">
    <property type="component" value="Unassembled WGS sequence"/>
</dbReference>
<feature type="compositionally biased region" description="Low complexity" evidence="2">
    <location>
        <begin position="51"/>
        <end position="60"/>
    </location>
</feature>
<feature type="repeat" description="RCC1" evidence="1">
    <location>
        <begin position="206"/>
        <end position="257"/>
    </location>
</feature>
<dbReference type="PROSITE" id="PS00626">
    <property type="entry name" value="RCC1_2"/>
    <property type="match status" value="1"/>
</dbReference>
<dbReference type="PROSITE" id="PS50012">
    <property type="entry name" value="RCC1_3"/>
    <property type="match status" value="3"/>
</dbReference>
<comment type="caution">
    <text evidence="3">The sequence shown here is derived from an EMBL/GenBank/DDBJ whole genome shotgun (WGS) entry which is preliminary data.</text>
</comment>
<feature type="region of interest" description="Disordered" evidence="2">
    <location>
        <begin position="24"/>
        <end position="76"/>
    </location>
</feature>
<protein>
    <recommendedName>
        <fullName evidence="5">RCC1 domain-containing protein 1</fullName>
    </recommendedName>
</protein>
<dbReference type="STRING" id="75743.A0A401P1Y9"/>
<sequence>MAAPGRWFGFGFNRFGQIVNRREHEADGTVSEPRAVTVPAQSPRQGEVERPASGSARAAAGRGGHRPAQRPPQISPAWSHTAYLTGDGSVYFFGFVGGHPWHQACTSNQGHQGCTDILSSEKYLLMLWQDRVECWDIQNLYTGEAVGDVTWTKKLKEEEERCSALPLIPDGYVTTAPPFYKPLSPQLRARKLALGTEHALLLSFDWTLHSWGSGRHGQLGHGSVEDEAEPRIVEALHGLAMAEVAAGSWHSVSASASGDLYVWGWNESGQLGLPTKSYSEEHQNPSQQKGLIAEGEDTPSPSDARDTVIKFKSEKAAEGDLNTFISIQAFPALLDLPEESEVSRVSCGSRHTAAITRGGKLFTWGWGTYGQLGHGHTDSSDLPQLVEYFVQNHLSVLDVVCGPWNTFVFARQE</sequence>
<evidence type="ECO:0000313" key="3">
    <source>
        <dbReference type="EMBL" id="GCB67141.1"/>
    </source>
</evidence>
<dbReference type="PANTHER" id="PTHR46849:SF1">
    <property type="entry name" value="RCC1 DOMAIN-CONTAINING PROTEIN 1"/>
    <property type="match status" value="1"/>
</dbReference>
<dbReference type="SUPFAM" id="SSF50985">
    <property type="entry name" value="RCC1/BLIP-II"/>
    <property type="match status" value="1"/>
</dbReference>
<organism evidence="3 4">
    <name type="scientific">Scyliorhinus torazame</name>
    <name type="common">Cloudy catshark</name>
    <name type="synonym">Catulus torazame</name>
    <dbReference type="NCBI Taxonomy" id="75743"/>
    <lineage>
        <taxon>Eukaryota</taxon>
        <taxon>Metazoa</taxon>
        <taxon>Chordata</taxon>
        <taxon>Craniata</taxon>
        <taxon>Vertebrata</taxon>
        <taxon>Chondrichthyes</taxon>
        <taxon>Elasmobranchii</taxon>
        <taxon>Galeomorphii</taxon>
        <taxon>Galeoidea</taxon>
        <taxon>Carcharhiniformes</taxon>
        <taxon>Scyliorhinidae</taxon>
        <taxon>Scyliorhinus</taxon>
    </lineage>
</organism>
<dbReference type="InterPro" id="IPR052830">
    <property type="entry name" value="RCC1_domain-containing"/>
</dbReference>
<evidence type="ECO:0000313" key="4">
    <source>
        <dbReference type="Proteomes" id="UP000288216"/>
    </source>
</evidence>
<keyword evidence="4" id="KW-1185">Reference proteome</keyword>
<dbReference type="EMBL" id="BFAA01007078">
    <property type="protein sequence ID" value="GCB67141.1"/>
    <property type="molecule type" value="Genomic_DNA"/>
</dbReference>
<dbReference type="InterPro" id="IPR009091">
    <property type="entry name" value="RCC1/BLIP-II"/>
</dbReference>
<proteinExistence type="predicted"/>
<evidence type="ECO:0008006" key="5">
    <source>
        <dbReference type="Google" id="ProtNLM"/>
    </source>
</evidence>
<evidence type="ECO:0000256" key="2">
    <source>
        <dbReference type="SAM" id="MobiDB-lite"/>
    </source>
</evidence>
<feature type="repeat" description="RCC1" evidence="1">
    <location>
        <begin position="359"/>
        <end position="412"/>
    </location>
</feature>
<dbReference type="PANTHER" id="PTHR46849">
    <property type="entry name" value="RCC1 DOMAIN-CONTAINING PROTEIN 1"/>
    <property type="match status" value="1"/>
</dbReference>
<dbReference type="PRINTS" id="PR00633">
    <property type="entry name" value="RCCNDNSATION"/>
</dbReference>
<dbReference type="Gene3D" id="2.130.10.30">
    <property type="entry name" value="Regulator of chromosome condensation 1/beta-lactamase-inhibitor protein II"/>
    <property type="match status" value="1"/>
</dbReference>
<dbReference type="InterPro" id="IPR000408">
    <property type="entry name" value="Reg_chr_condens"/>
</dbReference>
<feature type="region of interest" description="Disordered" evidence="2">
    <location>
        <begin position="274"/>
        <end position="305"/>
    </location>
</feature>
<accession>A0A401P1Y9</accession>
<dbReference type="Pfam" id="PF00415">
    <property type="entry name" value="RCC1"/>
    <property type="match status" value="3"/>
</dbReference>
<dbReference type="OrthoDB" id="5370059at2759"/>
<feature type="repeat" description="RCC1" evidence="1">
    <location>
        <begin position="258"/>
        <end position="358"/>
    </location>
</feature>
<gene>
    <name evidence="3" type="ORF">scyTo_0013662</name>
</gene>
<dbReference type="OMA" id="WQDRVEC"/>
<reference evidence="3 4" key="1">
    <citation type="journal article" date="2018" name="Nat. Ecol. Evol.">
        <title>Shark genomes provide insights into elasmobranch evolution and the origin of vertebrates.</title>
        <authorList>
            <person name="Hara Y"/>
            <person name="Yamaguchi K"/>
            <person name="Onimaru K"/>
            <person name="Kadota M"/>
            <person name="Koyanagi M"/>
            <person name="Keeley SD"/>
            <person name="Tatsumi K"/>
            <person name="Tanaka K"/>
            <person name="Motone F"/>
            <person name="Kageyama Y"/>
            <person name="Nozu R"/>
            <person name="Adachi N"/>
            <person name="Nishimura O"/>
            <person name="Nakagawa R"/>
            <person name="Tanegashima C"/>
            <person name="Kiyatake I"/>
            <person name="Matsumoto R"/>
            <person name="Murakumo K"/>
            <person name="Nishida K"/>
            <person name="Terakita A"/>
            <person name="Kuratani S"/>
            <person name="Sato K"/>
            <person name="Hyodo S Kuraku.S."/>
        </authorList>
    </citation>
    <scope>NUCLEOTIDE SEQUENCE [LARGE SCALE GENOMIC DNA]</scope>
</reference>
<name>A0A401P1Y9_SCYTO</name>
<dbReference type="AlphaFoldDB" id="A0A401P1Y9"/>
<evidence type="ECO:0000256" key="1">
    <source>
        <dbReference type="PROSITE-ProRule" id="PRU00235"/>
    </source>
</evidence>